<dbReference type="InterPro" id="IPR036853">
    <property type="entry name" value="Ribosomal_uL14_sf"/>
</dbReference>
<dbReference type="GO" id="GO:0022625">
    <property type="term" value="C:cytosolic large ribosomal subunit"/>
    <property type="evidence" value="ECO:0007669"/>
    <property type="project" value="TreeGrafter"/>
</dbReference>
<evidence type="ECO:0000313" key="8">
    <source>
        <dbReference type="EMBL" id="SGZ38006.1"/>
    </source>
</evidence>
<evidence type="ECO:0000256" key="6">
    <source>
        <dbReference type="ARBA" id="ARBA00082613"/>
    </source>
</evidence>
<dbReference type="FunFam" id="2.40.150.20:FF:000003">
    <property type="entry name" value="60S ribosomal protein L23"/>
    <property type="match status" value="1"/>
</dbReference>
<gene>
    <name evidence="8" type="ORF">HGUI_00206</name>
</gene>
<dbReference type="HAMAP" id="MF_01367">
    <property type="entry name" value="Ribosomal_uL14"/>
    <property type="match status" value="1"/>
</dbReference>
<dbReference type="PROSITE" id="PS00049">
    <property type="entry name" value="RIBOSOMAL_L14"/>
    <property type="match status" value="1"/>
</dbReference>
<dbReference type="InterPro" id="IPR000218">
    <property type="entry name" value="Ribosomal_uL14"/>
</dbReference>
<reference evidence="9" key="1">
    <citation type="submission" date="2016-11" db="EMBL/GenBank/DDBJ databases">
        <authorList>
            <person name="Guldener U."/>
        </authorList>
    </citation>
    <scope>NUCLEOTIDE SEQUENCE [LARGE SCALE GENOMIC DNA]</scope>
</reference>
<evidence type="ECO:0000313" key="9">
    <source>
        <dbReference type="Proteomes" id="UP000183365"/>
    </source>
</evidence>
<dbReference type="CDD" id="cd00337">
    <property type="entry name" value="Ribosomal_uL14"/>
    <property type="match status" value="1"/>
</dbReference>
<organism evidence="8 9">
    <name type="scientific">Hanseniaspora guilliermondii</name>
    <dbReference type="NCBI Taxonomy" id="56406"/>
    <lineage>
        <taxon>Eukaryota</taxon>
        <taxon>Fungi</taxon>
        <taxon>Dikarya</taxon>
        <taxon>Ascomycota</taxon>
        <taxon>Saccharomycotina</taxon>
        <taxon>Saccharomycetes</taxon>
        <taxon>Saccharomycodales</taxon>
        <taxon>Saccharomycodaceae</taxon>
        <taxon>Hanseniaspora</taxon>
    </lineage>
</organism>
<dbReference type="VEuPathDB" id="FungiDB:HGUI_00206"/>
<dbReference type="AlphaFoldDB" id="A0A1L0FEI5"/>
<sequence length="299" mass="33346">MSGNGAQGTKFRISVCTNNSLSNNKKYNGNIQPNIEQLGSNHRPIFNNKHNNNKIIKQNIKSKKCNTYGNVVNGGNINLKEVTAYPSNKEHIIKKQRTRSNLVRQLKYIKLMKSSNFKKSYNPRKVNKLIKLCEVMNEDKLQEHEFFTIPAKQMNSSIKRNIYNDIILKDLISNEELGLPTGAIINCADNSGARNLYIMAVKGSGSRLNRLPAASLGDMVMATVKKGKPELRKKVLQAIVVRQSKAWRRKDGVFLYFEDNAGVIANPKGEMKGSAITGPVGKECADLWPRIASNSGVVV</sequence>
<keyword evidence="9" id="KW-1185">Reference proteome</keyword>
<dbReference type="Pfam" id="PF00238">
    <property type="entry name" value="Ribosomal_L14"/>
    <property type="match status" value="1"/>
</dbReference>
<dbReference type="GO" id="GO:0070180">
    <property type="term" value="F:large ribosomal subunit rRNA binding"/>
    <property type="evidence" value="ECO:0007669"/>
    <property type="project" value="TreeGrafter"/>
</dbReference>
<keyword evidence="2 7" id="KW-0689">Ribosomal protein</keyword>
<dbReference type="SMART" id="SM01374">
    <property type="entry name" value="Ribosomal_L14"/>
    <property type="match status" value="1"/>
</dbReference>
<evidence type="ECO:0000256" key="3">
    <source>
        <dbReference type="ARBA" id="ARBA00023274"/>
    </source>
</evidence>
<dbReference type="EMBL" id="FQNF01000003">
    <property type="protein sequence ID" value="SGZ38006.1"/>
    <property type="molecule type" value="Genomic_DNA"/>
</dbReference>
<evidence type="ECO:0000256" key="1">
    <source>
        <dbReference type="ARBA" id="ARBA00010745"/>
    </source>
</evidence>
<evidence type="ECO:0000256" key="5">
    <source>
        <dbReference type="ARBA" id="ARBA00079110"/>
    </source>
</evidence>
<evidence type="ECO:0000256" key="7">
    <source>
        <dbReference type="RuleBase" id="RU003949"/>
    </source>
</evidence>
<accession>A0A1L0FEI5</accession>
<dbReference type="OrthoDB" id="407959at2759"/>
<dbReference type="GO" id="GO:0003735">
    <property type="term" value="F:structural constituent of ribosome"/>
    <property type="evidence" value="ECO:0007669"/>
    <property type="project" value="InterPro"/>
</dbReference>
<dbReference type="GO" id="GO:0006412">
    <property type="term" value="P:translation"/>
    <property type="evidence" value="ECO:0007669"/>
    <property type="project" value="InterPro"/>
</dbReference>
<evidence type="ECO:0000256" key="2">
    <source>
        <dbReference type="ARBA" id="ARBA00022980"/>
    </source>
</evidence>
<protein>
    <recommendedName>
        <fullName evidence="4">L17A</fullName>
    </recommendedName>
    <alternativeName>
        <fullName evidence="5">L17a</fullName>
    </alternativeName>
    <alternativeName>
        <fullName evidence="6">YL32</fullName>
    </alternativeName>
</protein>
<dbReference type="PANTHER" id="PTHR11761">
    <property type="entry name" value="50S/60S RIBOSOMAL PROTEIN L14/L23"/>
    <property type="match status" value="1"/>
</dbReference>
<dbReference type="PANTHER" id="PTHR11761:SF8">
    <property type="entry name" value="LARGE RIBOSOMAL SUBUNIT PROTEIN UL14"/>
    <property type="match status" value="1"/>
</dbReference>
<name>A0A1L0FEI5_9ASCO</name>
<comment type="similarity">
    <text evidence="1 7">Belongs to the universal ribosomal protein uL14 family.</text>
</comment>
<dbReference type="SUPFAM" id="SSF50193">
    <property type="entry name" value="Ribosomal protein L14"/>
    <property type="match status" value="1"/>
</dbReference>
<dbReference type="InterPro" id="IPR019972">
    <property type="entry name" value="Ribosomal_uL14_CS"/>
</dbReference>
<dbReference type="Proteomes" id="UP000183365">
    <property type="component" value="Unassembled WGS sequence"/>
</dbReference>
<dbReference type="Gene3D" id="2.40.150.20">
    <property type="entry name" value="Ribosomal protein L14"/>
    <property type="match status" value="1"/>
</dbReference>
<evidence type="ECO:0000256" key="4">
    <source>
        <dbReference type="ARBA" id="ARBA00079088"/>
    </source>
</evidence>
<proteinExistence type="inferred from homology"/>
<keyword evidence="3 7" id="KW-0687">Ribonucleoprotein</keyword>